<protein>
    <submittedName>
        <fullName evidence="2">Uncharacterized protein</fullName>
    </submittedName>
</protein>
<evidence type="ECO:0000313" key="3">
    <source>
        <dbReference type="Proteomes" id="UP000326198"/>
    </source>
</evidence>
<dbReference type="AlphaFoldDB" id="A0A5N7BHF5"/>
<dbReference type="EMBL" id="ML736173">
    <property type="protein sequence ID" value="KAE8381222.1"/>
    <property type="molecule type" value="Genomic_DNA"/>
</dbReference>
<keyword evidence="1" id="KW-1133">Transmembrane helix</keyword>
<sequence>MSSSCSVNCSAPAPLSLPIDNDITGIGVVINYLGTAGIAAMIIPVYYLTAYQQEHDPFQRPNQASLPSCPNPVDELVLRLRRRSLGPDQVRRYDSPRLEKALLKFILATSDLQIVTAFSVLISGFVQTALWPLSLSMAFHRGSGLAL</sequence>
<feature type="transmembrane region" description="Helical" evidence="1">
    <location>
        <begin position="23"/>
        <end position="48"/>
    </location>
</feature>
<name>A0A5N7BHF5_9EURO</name>
<dbReference type="Proteomes" id="UP000326198">
    <property type="component" value="Unassembled WGS sequence"/>
</dbReference>
<gene>
    <name evidence="2" type="ORF">BDV26DRAFT_101766</name>
</gene>
<keyword evidence="3" id="KW-1185">Reference proteome</keyword>
<accession>A0A5N7BHF5</accession>
<dbReference type="OrthoDB" id="5427664at2759"/>
<reference evidence="2 3" key="1">
    <citation type="submission" date="2019-04" db="EMBL/GenBank/DDBJ databases">
        <title>Friends and foes A comparative genomics studyof 23 Aspergillus species from section Flavi.</title>
        <authorList>
            <consortium name="DOE Joint Genome Institute"/>
            <person name="Kjaerbolling I."/>
            <person name="Vesth T."/>
            <person name="Frisvad J.C."/>
            <person name="Nybo J.L."/>
            <person name="Theobald S."/>
            <person name="Kildgaard S."/>
            <person name="Isbrandt T."/>
            <person name="Kuo A."/>
            <person name="Sato A."/>
            <person name="Lyhne E.K."/>
            <person name="Kogle M.E."/>
            <person name="Wiebenga A."/>
            <person name="Kun R.S."/>
            <person name="Lubbers R.J."/>
            <person name="Makela M.R."/>
            <person name="Barry K."/>
            <person name="Chovatia M."/>
            <person name="Clum A."/>
            <person name="Daum C."/>
            <person name="Haridas S."/>
            <person name="He G."/>
            <person name="LaButti K."/>
            <person name="Lipzen A."/>
            <person name="Mondo S."/>
            <person name="Riley R."/>
            <person name="Salamov A."/>
            <person name="Simmons B.A."/>
            <person name="Magnuson J.K."/>
            <person name="Henrissat B."/>
            <person name="Mortensen U.H."/>
            <person name="Larsen T.O."/>
            <person name="Devries R.P."/>
            <person name="Grigoriev I.V."/>
            <person name="Machida M."/>
            <person name="Baker S.E."/>
            <person name="Andersen M.R."/>
        </authorList>
    </citation>
    <scope>NUCLEOTIDE SEQUENCE [LARGE SCALE GENOMIC DNA]</scope>
    <source>
        <strain evidence="2 3">IBT 29228</strain>
    </source>
</reference>
<evidence type="ECO:0000256" key="1">
    <source>
        <dbReference type="SAM" id="Phobius"/>
    </source>
</evidence>
<keyword evidence="1" id="KW-0472">Membrane</keyword>
<feature type="transmembrane region" description="Helical" evidence="1">
    <location>
        <begin position="101"/>
        <end position="126"/>
    </location>
</feature>
<organism evidence="2 3">
    <name type="scientific">Aspergillus bertholletiae</name>
    <dbReference type="NCBI Taxonomy" id="1226010"/>
    <lineage>
        <taxon>Eukaryota</taxon>
        <taxon>Fungi</taxon>
        <taxon>Dikarya</taxon>
        <taxon>Ascomycota</taxon>
        <taxon>Pezizomycotina</taxon>
        <taxon>Eurotiomycetes</taxon>
        <taxon>Eurotiomycetidae</taxon>
        <taxon>Eurotiales</taxon>
        <taxon>Aspergillaceae</taxon>
        <taxon>Aspergillus</taxon>
        <taxon>Aspergillus subgen. Circumdati</taxon>
    </lineage>
</organism>
<proteinExistence type="predicted"/>
<keyword evidence="1" id="KW-0812">Transmembrane</keyword>
<evidence type="ECO:0000313" key="2">
    <source>
        <dbReference type="EMBL" id="KAE8381222.1"/>
    </source>
</evidence>